<dbReference type="EMBL" id="CP035810">
    <property type="protein sequence ID" value="QIN30279.1"/>
    <property type="molecule type" value="Genomic_DNA"/>
</dbReference>
<dbReference type="KEGG" id="blut:EW640_14170"/>
<dbReference type="GO" id="GO:0009003">
    <property type="term" value="F:signal peptidase activity"/>
    <property type="evidence" value="ECO:0007669"/>
    <property type="project" value="UniProtKB-EC"/>
</dbReference>
<feature type="transmembrane region" description="Helical" evidence="6">
    <location>
        <begin position="142"/>
        <end position="164"/>
    </location>
</feature>
<protein>
    <recommendedName>
        <fullName evidence="5">Signal peptidase I</fullName>
        <ecNumber evidence="5">3.4.21.89</ecNumber>
    </recommendedName>
</protein>
<dbReference type="InterPro" id="IPR001733">
    <property type="entry name" value="Peptidase_S26B"/>
</dbReference>
<evidence type="ECO:0000313" key="9">
    <source>
        <dbReference type="Proteomes" id="UP000501518"/>
    </source>
</evidence>
<evidence type="ECO:0000256" key="1">
    <source>
        <dbReference type="ARBA" id="ARBA00004370"/>
    </source>
</evidence>
<dbReference type="GO" id="GO:0004252">
    <property type="term" value="F:serine-type endopeptidase activity"/>
    <property type="evidence" value="ECO:0007669"/>
    <property type="project" value="UniProtKB-UniRule"/>
</dbReference>
<comment type="subcellular location">
    <subcellularLocation>
        <location evidence="1">Membrane</location>
    </subcellularLocation>
</comment>
<dbReference type="RefSeq" id="WP_165884654.1">
    <property type="nucleotide sequence ID" value="NZ_CP035810.1"/>
</dbReference>
<sequence length="197" mass="21059">MRTLLKWLLWFIAAALTALLLAMVVIPRLMGWAPLTVLTGSMEPTIPVGSQVYVKPIDTVDDIQAGDIITFMPNPDDETLVTHRVVGIGVDGSGEKSFTVQGDANNAPDPEPLMPKQIKGVVIYHLPYAGHLALGIDGQTKLLTITVLGIALIGYALWQVLLIVRARRSRNTGAQRDAADPVAAGEAPVAEEVCTDA</sequence>
<dbReference type="PANTHER" id="PTHR10806:SF6">
    <property type="entry name" value="SIGNAL PEPTIDASE COMPLEX CATALYTIC SUBUNIT SEC11"/>
    <property type="match status" value="1"/>
</dbReference>
<evidence type="ECO:0000256" key="2">
    <source>
        <dbReference type="ARBA" id="ARBA00022692"/>
    </source>
</evidence>
<keyword evidence="2 6" id="KW-0812">Transmembrane</keyword>
<evidence type="ECO:0000256" key="6">
    <source>
        <dbReference type="SAM" id="Phobius"/>
    </source>
</evidence>
<dbReference type="InterPro" id="IPR019533">
    <property type="entry name" value="Peptidase_S26"/>
</dbReference>
<dbReference type="Pfam" id="PF10502">
    <property type="entry name" value="Peptidase_S26"/>
    <property type="match status" value="1"/>
</dbReference>
<keyword evidence="4 6" id="KW-0472">Membrane</keyword>
<dbReference type="GO" id="GO:0006465">
    <property type="term" value="P:signal peptide processing"/>
    <property type="evidence" value="ECO:0007669"/>
    <property type="project" value="UniProtKB-UniRule"/>
</dbReference>
<evidence type="ECO:0000256" key="5">
    <source>
        <dbReference type="NCBIfam" id="TIGR02228"/>
    </source>
</evidence>
<dbReference type="InterPro" id="IPR036286">
    <property type="entry name" value="LexA/Signal_pep-like_sf"/>
</dbReference>
<organism evidence="8 9">
    <name type="scientific">Brevibacterium luteolum</name>
    <dbReference type="NCBI Taxonomy" id="199591"/>
    <lineage>
        <taxon>Bacteria</taxon>
        <taxon>Bacillati</taxon>
        <taxon>Actinomycetota</taxon>
        <taxon>Actinomycetes</taxon>
        <taxon>Micrococcales</taxon>
        <taxon>Brevibacteriaceae</taxon>
        <taxon>Brevibacterium</taxon>
    </lineage>
</organism>
<accession>A0A6G8KZS0</accession>
<feature type="domain" description="Peptidase S26" evidence="7">
    <location>
        <begin position="16"/>
        <end position="89"/>
    </location>
</feature>
<dbReference type="PANTHER" id="PTHR10806">
    <property type="entry name" value="SIGNAL PEPTIDASE COMPLEX CATALYTIC SUBUNIT SEC11"/>
    <property type="match status" value="1"/>
</dbReference>
<dbReference type="CDD" id="cd06530">
    <property type="entry name" value="S26_SPase_I"/>
    <property type="match status" value="1"/>
</dbReference>
<dbReference type="Proteomes" id="UP000501518">
    <property type="component" value="Chromosome"/>
</dbReference>
<keyword evidence="3 6" id="KW-1133">Transmembrane helix</keyword>
<dbReference type="AlphaFoldDB" id="A0A6G8KZS0"/>
<dbReference type="EC" id="3.4.21.89" evidence="5"/>
<evidence type="ECO:0000256" key="4">
    <source>
        <dbReference type="ARBA" id="ARBA00023136"/>
    </source>
</evidence>
<dbReference type="NCBIfam" id="TIGR02228">
    <property type="entry name" value="sigpep_I_arch"/>
    <property type="match status" value="1"/>
</dbReference>
<dbReference type="SUPFAM" id="SSF51306">
    <property type="entry name" value="LexA/Signal peptidase"/>
    <property type="match status" value="1"/>
</dbReference>
<name>A0A6G8KZS0_9MICO</name>
<reference evidence="8 9" key="1">
    <citation type="submission" date="2019-02" db="EMBL/GenBank/DDBJ databases">
        <title>Complete Genome Sequence and Methylome Analysis of Brevibacterium luteolum NEB1784.</title>
        <authorList>
            <person name="Fomenkov A."/>
            <person name="Roberts R.J."/>
        </authorList>
    </citation>
    <scope>NUCLEOTIDE SEQUENCE [LARGE SCALE GENOMIC DNA]</scope>
    <source>
        <strain evidence="8 9">NEB1784</strain>
    </source>
</reference>
<dbReference type="GO" id="GO:0016020">
    <property type="term" value="C:membrane"/>
    <property type="evidence" value="ECO:0007669"/>
    <property type="project" value="UniProtKB-SubCell"/>
</dbReference>
<evidence type="ECO:0000256" key="3">
    <source>
        <dbReference type="ARBA" id="ARBA00022989"/>
    </source>
</evidence>
<keyword evidence="8" id="KW-0378">Hydrolase</keyword>
<dbReference type="Gene3D" id="2.10.109.10">
    <property type="entry name" value="Umud Fragment, subunit A"/>
    <property type="match status" value="1"/>
</dbReference>
<proteinExistence type="predicted"/>
<evidence type="ECO:0000259" key="7">
    <source>
        <dbReference type="Pfam" id="PF10502"/>
    </source>
</evidence>
<gene>
    <name evidence="8" type="ORF">EW640_14170</name>
</gene>
<evidence type="ECO:0000313" key="8">
    <source>
        <dbReference type="EMBL" id="QIN30279.1"/>
    </source>
</evidence>
<feature type="transmembrane region" description="Helical" evidence="6">
    <location>
        <begin position="7"/>
        <end position="26"/>
    </location>
</feature>